<dbReference type="HOGENOM" id="CLU_3079138_0_0_9"/>
<keyword evidence="3" id="KW-1185">Reference proteome</keyword>
<sequence>MIKTKKGLGEFMGNSMFVLAGIIAAGAVLKYFGLEKAAAVSYSIAFKLPYVY</sequence>
<evidence type="ECO:0000313" key="3">
    <source>
        <dbReference type="Proteomes" id="UP000013520"/>
    </source>
</evidence>
<dbReference type="KEGG" id="dgi:Desgi_4183"/>
<dbReference type="AlphaFoldDB" id="R4KJR4"/>
<accession>R4KJR4</accession>
<organism evidence="2 3">
    <name type="scientific">Desulfoscipio gibsoniae DSM 7213</name>
    <dbReference type="NCBI Taxonomy" id="767817"/>
    <lineage>
        <taxon>Bacteria</taxon>
        <taxon>Bacillati</taxon>
        <taxon>Bacillota</taxon>
        <taxon>Clostridia</taxon>
        <taxon>Eubacteriales</taxon>
        <taxon>Desulfallaceae</taxon>
        <taxon>Desulfoscipio</taxon>
    </lineage>
</organism>
<evidence type="ECO:0000313" key="2">
    <source>
        <dbReference type="EMBL" id="AGL03438.1"/>
    </source>
</evidence>
<proteinExistence type="predicted"/>
<keyword evidence="1" id="KW-0812">Transmembrane</keyword>
<dbReference type="Proteomes" id="UP000013520">
    <property type="component" value="Chromosome"/>
</dbReference>
<protein>
    <submittedName>
        <fullName evidence="2">Uncharacterized protein</fullName>
    </submittedName>
</protein>
<keyword evidence="1" id="KW-1133">Transmembrane helix</keyword>
<keyword evidence="1" id="KW-0472">Membrane</keyword>
<feature type="transmembrane region" description="Helical" evidence="1">
    <location>
        <begin position="12"/>
        <end position="32"/>
    </location>
</feature>
<gene>
    <name evidence="2" type="ORF">Desgi_4183</name>
</gene>
<evidence type="ECO:0000256" key="1">
    <source>
        <dbReference type="SAM" id="Phobius"/>
    </source>
</evidence>
<reference evidence="2 3" key="1">
    <citation type="submission" date="2012-01" db="EMBL/GenBank/DDBJ databases">
        <title>Complete sequence of Desulfotomaculum gibsoniae DSM 7213.</title>
        <authorList>
            <consortium name="US DOE Joint Genome Institute"/>
            <person name="Lucas S."/>
            <person name="Han J."/>
            <person name="Lapidus A."/>
            <person name="Cheng J.-F."/>
            <person name="Goodwin L."/>
            <person name="Pitluck S."/>
            <person name="Peters L."/>
            <person name="Ovchinnikova G."/>
            <person name="Teshima H."/>
            <person name="Detter J.C."/>
            <person name="Han C."/>
            <person name="Tapia R."/>
            <person name="Land M."/>
            <person name="Hauser L."/>
            <person name="Kyrpides N."/>
            <person name="Ivanova N."/>
            <person name="Pagani I."/>
            <person name="Parshina S."/>
            <person name="Plugge C."/>
            <person name="Muyzer G."/>
            <person name="Kuever J."/>
            <person name="Ivanova A."/>
            <person name="Nazina T."/>
            <person name="Klenk H.-P."/>
            <person name="Brambilla E."/>
            <person name="Spring S."/>
            <person name="Stams A.F."/>
            <person name="Woyke T."/>
        </authorList>
    </citation>
    <scope>NUCLEOTIDE SEQUENCE [LARGE SCALE GENOMIC DNA]</scope>
    <source>
        <strain evidence="2 3">DSM 7213</strain>
    </source>
</reference>
<dbReference type="EMBL" id="CP003273">
    <property type="protein sequence ID" value="AGL03438.1"/>
    <property type="molecule type" value="Genomic_DNA"/>
</dbReference>
<name>R4KJR4_9FIRM</name>